<dbReference type="PANTHER" id="PTHR41309:SF2">
    <property type="entry name" value="MEMBRANE PROTEIN"/>
    <property type="match status" value="1"/>
</dbReference>
<dbReference type="RefSeq" id="WP_117454067.1">
    <property type="nucleotide sequence ID" value="NZ_CP060636.1"/>
</dbReference>
<dbReference type="Pfam" id="PF13346">
    <property type="entry name" value="ABC2_membrane_5"/>
    <property type="match status" value="1"/>
</dbReference>
<name>A0A7G9GL30_9FIRM</name>
<feature type="transmembrane region" description="Helical" evidence="1">
    <location>
        <begin position="150"/>
        <end position="172"/>
    </location>
</feature>
<proteinExistence type="predicted"/>
<evidence type="ECO:0000313" key="2">
    <source>
        <dbReference type="EMBL" id="QNM11512.1"/>
    </source>
</evidence>
<dbReference type="AlphaFoldDB" id="A0A7G9GL30"/>
<accession>A0A7G9GL30</accession>
<dbReference type="KEGG" id="ehn:H9Q80_14840"/>
<keyword evidence="3" id="KW-1185">Reference proteome</keyword>
<evidence type="ECO:0000313" key="3">
    <source>
        <dbReference type="Proteomes" id="UP000515856"/>
    </source>
</evidence>
<evidence type="ECO:0000256" key="1">
    <source>
        <dbReference type="SAM" id="Phobius"/>
    </source>
</evidence>
<keyword evidence="1" id="KW-1133">Transmembrane helix</keyword>
<organism evidence="2 3">
    <name type="scientific">[Eubacterium] hominis</name>
    <dbReference type="NCBI Taxonomy" id="2764325"/>
    <lineage>
        <taxon>Bacteria</taxon>
        <taxon>Bacillati</taxon>
        <taxon>Bacillota</taxon>
        <taxon>Erysipelotrichia</taxon>
        <taxon>Erysipelotrichales</taxon>
        <taxon>Erysipelotrichaceae</taxon>
        <taxon>Amedibacillus</taxon>
    </lineage>
</organism>
<feature type="transmembrane region" description="Helical" evidence="1">
    <location>
        <begin position="14"/>
        <end position="35"/>
    </location>
</feature>
<feature type="transmembrane region" description="Helical" evidence="1">
    <location>
        <begin position="184"/>
        <end position="203"/>
    </location>
</feature>
<feature type="transmembrane region" description="Helical" evidence="1">
    <location>
        <begin position="118"/>
        <end position="143"/>
    </location>
</feature>
<keyword evidence="1" id="KW-0472">Membrane</keyword>
<sequence>MLGLLYRDFINLKASLRSIILSSIFIMVVAIFFNYGMIMVISLPVFFAFSITGSFQCDAALKWNKKCMTLPISAKNVVFARYLTFAILMGIGALFSFVFGVVYMNITNFSQTNHHFTLQLGMAIALLMPLFYASLFFPSIYYYKGEKLEMAMLTCMILMFLIFGGGALIIKYTTISFQYTDLNMYVYVFLAISLVLFILSYFLSLKIYEIKSIE</sequence>
<gene>
    <name evidence="2" type="ORF">H9Q80_14840</name>
</gene>
<protein>
    <submittedName>
        <fullName evidence="2">ABC-2 transporter permease</fullName>
    </submittedName>
</protein>
<keyword evidence="1" id="KW-0812">Transmembrane</keyword>
<dbReference type="PANTHER" id="PTHR41309">
    <property type="entry name" value="MEMBRANE PROTEIN-RELATED"/>
    <property type="match status" value="1"/>
</dbReference>
<dbReference type="InterPro" id="IPR025699">
    <property type="entry name" value="ABC2_memb-like"/>
</dbReference>
<dbReference type="Proteomes" id="UP000515856">
    <property type="component" value="Chromosome"/>
</dbReference>
<reference evidence="2 3" key="1">
    <citation type="submission" date="2020-08" db="EMBL/GenBank/DDBJ databases">
        <authorList>
            <person name="Liu C."/>
            <person name="Sun Q."/>
        </authorList>
    </citation>
    <scope>NUCLEOTIDE SEQUENCE [LARGE SCALE GENOMIC DNA]</scope>
    <source>
        <strain evidence="2 3">NSJ-61</strain>
    </source>
</reference>
<dbReference type="EMBL" id="CP060636">
    <property type="protein sequence ID" value="QNM11512.1"/>
    <property type="molecule type" value="Genomic_DNA"/>
</dbReference>
<feature type="transmembrane region" description="Helical" evidence="1">
    <location>
        <begin position="82"/>
        <end position="106"/>
    </location>
</feature>